<dbReference type="EMBL" id="DSTX01000002">
    <property type="protein sequence ID" value="HFK19981.1"/>
    <property type="molecule type" value="Genomic_DNA"/>
</dbReference>
<dbReference type="InterPro" id="IPR023131">
    <property type="entry name" value="Mth639-like_dom_sf"/>
</dbReference>
<gene>
    <name evidence="1" type="ORF">ENS19_01725</name>
</gene>
<dbReference type="AlphaFoldDB" id="A0A7C3FBX4"/>
<dbReference type="PANTHER" id="PTHR40696:SF1">
    <property type="entry name" value="DUF371 DOMAIN-CONTAINING PROTEIN"/>
    <property type="match status" value="1"/>
</dbReference>
<evidence type="ECO:0000313" key="1">
    <source>
        <dbReference type="EMBL" id="HFK19981.1"/>
    </source>
</evidence>
<dbReference type="PANTHER" id="PTHR40696">
    <property type="entry name" value="DUF371 FAMILY PROTEIN"/>
    <property type="match status" value="1"/>
</dbReference>
<reference evidence="1" key="1">
    <citation type="journal article" date="2020" name="mSystems">
        <title>Genome- and Community-Level Interaction Insights into Carbon Utilization and Element Cycling Functions of Hydrothermarchaeota in Hydrothermal Sediment.</title>
        <authorList>
            <person name="Zhou Z."/>
            <person name="Liu Y."/>
            <person name="Xu W."/>
            <person name="Pan J."/>
            <person name="Luo Z.H."/>
            <person name="Li M."/>
        </authorList>
    </citation>
    <scope>NUCLEOTIDE SEQUENCE [LARGE SCALE GENOMIC DNA]</scope>
    <source>
        <strain evidence="1">SpSt-468</strain>
    </source>
</reference>
<dbReference type="Gene3D" id="2.60.120.630">
    <property type="entry name" value="mth639 domain like"/>
    <property type="match status" value="1"/>
</dbReference>
<dbReference type="Pfam" id="PF04027">
    <property type="entry name" value="DUF371"/>
    <property type="match status" value="1"/>
</dbReference>
<dbReference type="InterPro" id="IPR007171">
    <property type="entry name" value="DUF371"/>
</dbReference>
<organism evidence="1">
    <name type="scientific">Candidatus Methanomethylicus mesodigestus</name>
    <dbReference type="NCBI Taxonomy" id="1867258"/>
    <lineage>
        <taxon>Archaea</taxon>
        <taxon>Thermoproteota</taxon>
        <taxon>Methanosuratincolia</taxon>
        <taxon>Candidatus Methanomethylicales</taxon>
        <taxon>Candidatus Methanomethylicaceae</taxon>
        <taxon>Candidatus Methanomethylicus</taxon>
    </lineage>
</organism>
<comment type="caution">
    <text evidence="1">The sequence shown here is derived from an EMBL/GenBank/DDBJ whole genome shotgun (WGS) entry which is preliminary data.</text>
</comment>
<sequence length="149" mass="16406">MSELKKEMVIMVSHTFYARGSPKIMAAHRTTLEITTEEIRSRKGDCIVATCAEVGLSSLPDELKSRMRTDGNPIVLKMEAAGEAEVVRGEGDSRLTLSSDCEMVARKGDYVCGRTMMVRADKAAADLRRDFVGLLKDPNIRIKITISSP</sequence>
<name>A0A7C3FBX4_9CREN</name>
<accession>A0A7C3FBX4</accession>
<proteinExistence type="predicted"/>
<protein>
    <submittedName>
        <fullName evidence="1">DUF371 domain-containing protein</fullName>
    </submittedName>
</protein>